<evidence type="ECO:0000313" key="2">
    <source>
        <dbReference type="Proteomes" id="UP000887577"/>
    </source>
</evidence>
<reference evidence="3" key="1">
    <citation type="submission" date="2022-11" db="UniProtKB">
        <authorList>
            <consortium name="WormBaseParasite"/>
        </authorList>
    </citation>
    <scope>IDENTIFICATION</scope>
</reference>
<feature type="compositionally biased region" description="Basic and acidic residues" evidence="1">
    <location>
        <begin position="59"/>
        <end position="70"/>
    </location>
</feature>
<feature type="region of interest" description="Disordered" evidence="1">
    <location>
        <begin position="1"/>
        <end position="39"/>
    </location>
</feature>
<feature type="region of interest" description="Disordered" evidence="1">
    <location>
        <begin position="59"/>
        <end position="168"/>
    </location>
</feature>
<sequence>MTDLKDAAGDGGADVKIEKGRRNRTPVKRFDPSEYYSPNYTSFLKNRKAAANQKFLQRKQEYRNSLKKLESAAPRKNVKTSSTTTTSAPTNNGGLLKLQKKPMNPKSNIPAPTKSILKKSNFFRTPPAKYETSSDSDSDSEDTQKTSRKSHKSANFTKTKLEKEVSENEARKRILINNPNLSVKVEKSEFPADKKTDNNVENDSTQNSTEESDAKEKNDASENITQKHVVIKAPKLKVKVKKTIFPEDNKTDNNNNAELCSAPTKPILKKSNFFCTPPSKHETDSDLESDSTQNLAQESDVNNPTNANGSTDEKDDPNITQKRVVIKAPNLTVKVKKTTFPEDKKSDIDSAELDERDNAKVKRLSAKLNKNIFALLKDL</sequence>
<feature type="region of interest" description="Disordered" evidence="1">
    <location>
        <begin position="185"/>
        <end position="228"/>
    </location>
</feature>
<evidence type="ECO:0000256" key="1">
    <source>
        <dbReference type="SAM" id="MobiDB-lite"/>
    </source>
</evidence>
<feature type="compositionally biased region" description="Polar residues" evidence="1">
    <location>
        <begin position="290"/>
        <end position="310"/>
    </location>
</feature>
<accession>A0A914YXE0</accession>
<proteinExistence type="predicted"/>
<keyword evidence="2" id="KW-1185">Reference proteome</keyword>
<organism evidence="2 3">
    <name type="scientific">Panagrolaimus superbus</name>
    <dbReference type="NCBI Taxonomy" id="310955"/>
    <lineage>
        <taxon>Eukaryota</taxon>
        <taxon>Metazoa</taxon>
        <taxon>Ecdysozoa</taxon>
        <taxon>Nematoda</taxon>
        <taxon>Chromadorea</taxon>
        <taxon>Rhabditida</taxon>
        <taxon>Tylenchina</taxon>
        <taxon>Panagrolaimomorpha</taxon>
        <taxon>Panagrolaimoidea</taxon>
        <taxon>Panagrolaimidae</taxon>
        <taxon>Panagrolaimus</taxon>
    </lineage>
</organism>
<dbReference type="WBParaSite" id="PSU_v2.g2760.t1">
    <property type="protein sequence ID" value="PSU_v2.g2760.t1"/>
    <property type="gene ID" value="PSU_v2.g2760"/>
</dbReference>
<feature type="compositionally biased region" description="Basic and acidic residues" evidence="1">
    <location>
        <begin position="159"/>
        <end position="168"/>
    </location>
</feature>
<name>A0A914YXE0_9BILA</name>
<feature type="compositionally biased region" description="Basic and acidic residues" evidence="1">
    <location>
        <begin position="185"/>
        <end position="198"/>
    </location>
</feature>
<dbReference type="AlphaFoldDB" id="A0A914YXE0"/>
<evidence type="ECO:0000313" key="3">
    <source>
        <dbReference type="WBParaSite" id="PSU_v2.g2760.t1"/>
    </source>
</evidence>
<feature type="region of interest" description="Disordered" evidence="1">
    <location>
        <begin position="273"/>
        <end position="322"/>
    </location>
</feature>
<feature type="compositionally biased region" description="Polar residues" evidence="1">
    <location>
        <begin position="199"/>
        <end position="209"/>
    </location>
</feature>
<dbReference type="Proteomes" id="UP000887577">
    <property type="component" value="Unplaced"/>
</dbReference>
<protein>
    <submittedName>
        <fullName evidence="3">Uncharacterized protein</fullName>
    </submittedName>
</protein>
<feature type="compositionally biased region" description="Basic and acidic residues" evidence="1">
    <location>
        <begin position="1"/>
        <end position="20"/>
    </location>
</feature>